<dbReference type="PROSITE" id="PS50977">
    <property type="entry name" value="HTH_TETR_2"/>
    <property type="match status" value="1"/>
</dbReference>
<dbReference type="Proteomes" id="UP000031670">
    <property type="component" value="Unassembled WGS sequence"/>
</dbReference>
<gene>
    <name evidence="6" type="ORF">JCM19232_976</name>
</gene>
<dbReference type="AlphaFoldDB" id="A0A0B8PD85"/>
<feature type="domain" description="HTH tetR-type" evidence="5">
    <location>
        <begin position="1"/>
        <end position="37"/>
    </location>
</feature>
<dbReference type="InterPro" id="IPR009057">
    <property type="entry name" value="Homeodomain-like_sf"/>
</dbReference>
<name>A0A0B8PD85_9VIBR</name>
<evidence type="ECO:0000313" key="7">
    <source>
        <dbReference type="Proteomes" id="UP000031670"/>
    </source>
</evidence>
<keyword evidence="2 4" id="KW-0238">DNA-binding</keyword>
<reference evidence="6 7" key="2">
    <citation type="submission" date="2015-01" db="EMBL/GenBank/DDBJ databases">
        <authorList>
            <consortium name="NBRP consortium"/>
            <person name="Sawabe T."/>
            <person name="Meirelles P."/>
            <person name="Feng G."/>
            <person name="Sayaka M."/>
            <person name="Hattori M."/>
            <person name="Ohkuma M."/>
        </authorList>
    </citation>
    <scope>NUCLEOTIDE SEQUENCE [LARGE SCALE GENOMIC DNA]</scope>
    <source>
        <strain evidence="6 7">JCM19232</strain>
    </source>
</reference>
<evidence type="ECO:0000256" key="3">
    <source>
        <dbReference type="ARBA" id="ARBA00023163"/>
    </source>
</evidence>
<evidence type="ECO:0000259" key="5">
    <source>
        <dbReference type="PROSITE" id="PS50977"/>
    </source>
</evidence>
<organism evidence="6 7">
    <name type="scientific">Vibrio ishigakensis</name>
    <dbReference type="NCBI Taxonomy" id="1481914"/>
    <lineage>
        <taxon>Bacteria</taxon>
        <taxon>Pseudomonadati</taxon>
        <taxon>Pseudomonadota</taxon>
        <taxon>Gammaproteobacteria</taxon>
        <taxon>Vibrionales</taxon>
        <taxon>Vibrionaceae</taxon>
        <taxon>Vibrio</taxon>
    </lineage>
</organism>
<keyword evidence="1" id="KW-0805">Transcription regulation</keyword>
<dbReference type="SUPFAM" id="SSF48498">
    <property type="entry name" value="Tetracyclin repressor-like, C-terminal domain"/>
    <property type="match status" value="1"/>
</dbReference>
<comment type="caution">
    <text evidence="6">The sequence shown here is derived from an EMBL/GenBank/DDBJ whole genome shotgun (WGS) entry which is preliminary data.</text>
</comment>
<proteinExistence type="predicted"/>
<dbReference type="Pfam" id="PF02909">
    <property type="entry name" value="TetR_C_1"/>
    <property type="match status" value="1"/>
</dbReference>
<dbReference type="GO" id="GO:0003677">
    <property type="term" value="F:DNA binding"/>
    <property type="evidence" value="ECO:0007669"/>
    <property type="project" value="UniProtKB-UniRule"/>
</dbReference>
<comment type="caution">
    <text evidence="4">Lacks conserved residue(s) required for the propagation of feature annotation.</text>
</comment>
<reference evidence="6 7" key="1">
    <citation type="submission" date="2015-01" db="EMBL/GenBank/DDBJ databases">
        <title>Vibrio sp. C5 JCM 19232 whole genome shotgun sequence.</title>
        <authorList>
            <person name="Sawabe T."/>
            <person name="Meirelles P."/>
            <person name="Feng G."/>
            <person name="Sayaka M."/>
            <person name="Hattori M."/>
            <person name="Ohkuma M."/>
        </authorList>
    </citation>
    <scope>NUCLEOTIDE SEQUENCE [LARGE SCALE GENOMIC DNA]</scope>
    <source>
        <strain evidence="6 7">JCM19232</strain>
    </source>
</reference>
<dbReference type="EMBL" id="BBSA01000012">
    <property type="protein sequence ID" value="GAM64306.1"/>
    <property type="molecule type" value="Genomic_DNA"/>
</dbReference>
<dbReference type="Gene3D" id="1.10.357.10">
    <property type="entry name" value="Tetracycline Repressor, domain 2"/>
    <property type="match status" value="1"/>
</dbReference>
<protein>
    <submittedName>
        <fullName evidence="6">Transcriptional regulator</fullName>
    </submittedName>
</protein>
<dbReference type="GO" id="GO:0045892">
    <property type="term" value="P:negative regulation of DNA-templated transcription"/>
    <property type="evidence" value="ECO:0007669"/>
    <property type="project" value="InterPro"/>
</dbReference>
<sequence>MHAVGKALGVSATALYRHVKSKDELILECSDHIVKSVVIPEQTEWTSFLYEFARSFRKSLLAIPGSVEYVRCNHHFTPSSQKLTDHSLGVLLSAGFEVQQGFMAFSCVFTRVTDIVQNQEQSQRVSPPPKVVL</sequence>
<keyword evidence="3" id="KW-0804">Transcription</keyword>
<evidence type="ECO:0000256" key="1">
    <source>
        <dbReference type="ARBA" id="ARBA00023015"/>
    </source>
</evidence>
<dbReference type="InterPro" id="IPR004111">
    <property type="entry name" value="Repressor_TetR_C"/>
</dbReference>
<evidence type="ECO:0000256" key="2">
    <source>
        <dbReference type="ARBA" id="ARBA00023125"/>
    </source>
</evidence>
<evidence type="ECO:0000313" key="6">
    <source>
        <dbReference type="EMBL" id="GAM64306.1"/>
    </source>
</evidence>
<dbReference type="SUPFAM" id="SSF46689">
    <property type="entry name" value="Homeodomain-like"/>
    <property type="match status" value="1"/>
</dbReference>
<dbReference type="InterPro" id="IPR001647">
    <property type="entry name" value="HTH_TetR"/>
</dbReference>
<accession>A0A0B8PD85</accession>
<dbReference type="InterPro" id="IPR036271">
    <property type="entry name" value="Tet_transcr_reg_TetR-rel_C_sf"/>
</dbReference>
<evidence type="ECO:0000256" key="4">
    <source>
        <dbReference type="PROSITE-ProRule" id="PRU00335"/>
    </source>
</evidence>